<dbReference type="InterPro" id="IPR036084">
    <property type="entry name" value="Ser_inhib-like_sf"/>
</dbReference>
<dbReference type="InterPro" id="IPR002919">
    <property type="entry name" value="TIL_dom"/>
</dbReference>
<dbReference type="EMBL" id="HAHK01000070">
    <property type="protein sequence ID" value="SNX33341.1"/>
    <property type="molecule type" value="Transcribed_RNA"/>
</dbReference>
<dbReference type="CDD" id="cd19941">
    <property type="entry name" value="TIL"/>
    <property type="match status" value="1"/>
</dbReference>
<sequence>MRSFCKISCAPFLLLIILMCFMSAIAQGPRGGRGRGCPPGEVYIADCRSPCEPTCREPNGPQICVASCRTGCFCRAGLLRRERDNRCVNRGRCSY</sequence>
<evidence type="ECO:0000313" key="4">
    <source>
        <dbReference type="EMBL" id="SNX33829.1"/>
    </source>
</evidence>
<evidence type="ECO:0000313" key="3">
    <source>
        <dbReference type="EMBL" id="SNX33341.1"/>
    </source>
</evidence>
<proteinExistence type="predicted"/>
<organism evidence="3">
    <name type="scientific">Liphistius sp. SGP-2016</name>
    <dbReference type="NCBI Taxonomy" id="1905180"/>
    <lineage>
        <taxon>Eukaryota</taxon>
        <taxon>Metazoa</taxon>
        <taxon>Ecdysozoa</taxon>
        <taxon>Arthropoda</taxon>
        <taxon>Chelicerata</taxon>
        <taxon>Arachnida</taxon>
        <taxon>Araneae</taxon>
        <taxon>Mesothelae</taxon>
        <taxon>Liphistiidae</taxon>
        <taxon>Liphistius</taxon>
    </lineage>
</organism>
<reference evidence="3" key="2">
    <citation type="submission" date="2019-05" db="EMBL/GenBank/DDBJ databases">
        <title>Unravelling the molecular evolution of spider venoms.</title>
        <authorList>
            <person name="Pineda S."/>
        </authorList>
    </citation>
    <scope>NUCLEOTIDE SEQUENCE</scope>
</reference>
<name>A0A4Q8K1V4_9ARAC</name>
<dbReference type="Pfam" id="PF01826">
    <property type="entry name" value="TIL"/>
    <property type="match status" value="1"/>
</dbReference>
<protein>
    <submittedName>
        <fullName evidence="3">U5-Liphistoxin-Lsp1a_1</fullName>
    </submittedName>
    <submittedName>
        <fullName evidence="4">U7-Liphistoxin-Lsp1a_1</fullName>
    </submittedName>
</protein>
<dbReference type="AlphaFoldDB" id="A0A4Q8K1V4"/>
<feature type="domain" description="TIL" evidence="2">
    <location>
        <begin position="37"/>
        <end position="93"/>
    </location>
</feature>
<evidence type="ECO:0000256" key="1">
    <source>
        <dbReference type="SAM" id="SignalP"/>
    </source>
</evidence>
<feature type="signal peptide" evidence="1">
    <location>
        <begin position="1"/>
        <end position="26"/>
    </location>
</feature>
<feature type="chain" id="PRO_5033444249" evidence="1">
    <location>
        <begin position="27"/>
        <end position="95"/>
    </location>
</feature>
<dbReference type="EMBL" id="HAHK01000202">
    <property type="protein sequence ID" value="SNX34435.1"/>
    <property type="molecule type" value="Transcribed_RNA"/>
</dbReference>
<reference evidence="3" key="1">
    <citation type="submission" date="2017-05" db="EMBL/GenBank/DDBJ databases">
        <authorList>
            <person name="QRISCLOUD D."/>
        </authorList>
    </citation>
    <scope>NUCLEOTIDE SEQUENCE</scope>
</reference>
<keyword evidence="1" id="KW-0732">Signal</keyword>
<evidence type="ECO:0000259" key="2">
    <source>
        <dbReference type="Pfam" id="PF01826"/>
    </source>
</evidence>
<dbReference type="SUPFAM" id="SSF57567">
    <property type="entry name" value="Serine protease inhibitors"/>
    <property type="match status" value="1"/>
</dbReference>
<dbReference type="EMBL" id="HAHL01000118">
    <property type="protein sequence ID" value="SNX33829.1"/>
    <property type="molecule type" value="Transcribed_RNA"/>
</dbReference>
<dbReference type="EMBL" id="HAHL01000167">
    <property type="protein sequence ID" value="SNX34351.1"/>
    <property type="molecule type" value="Transcribed_RNA"/>
</dbReference>
<dbReference type="Gene3D" id="2.10.25.10">
    <property type="entry name" value="Laminin"/>
    <property type="match status" value="1"/>
</dbReference>
<accession>A0A4Q8K1V4</accession>